<organism evidence="2">
    <name type="scientific">Cladocopium goreaui</name>
    <dbReference type="NCBI Taxonomy" id="2562237"/>
    <lineage>
        <taxon>Eukaryota</taxon>
        <taxon>Sar</taxon>
        <taxon>Alveolata</taxon>
        <taxon>Dinophyceae</taxon>
        <taxon>Suessiales</taxon>
        <taxon>Symbiodiniaceae</taxon>
        <taxon>Cladocopium</taxon>
    </lineage>
</organism>
<evidence type="ECO:0000313" key="4">
    <source>
        <dbReference type="EMBL" id="CAL4764028.1"/>
    </source>
</evidence>
<dbReference type="Gene3D" id="3.60.10.10">
    <property type="entry name" value="Endonuclease/exonuclease/phosphatase"/>
    <property type="match status" value="1"/>
</dbReference>
<dbReference type="OrthoDB" id="6625457at2759"/>
<proteinExistence type="predicted"/>
<comment type="caution">
    <text evidence="2">The sequence shown here is derived from an EMBL/GenBank/DDBJ whole genome shotgun (WGS) entry which is preliminary data.</text>
</comment>
<evidence type="ECO:0000259" key="1">
    <source>
        <dbReference type="PROSITE" id="PS00028"/>
    </source>
</evidence>
<dbReference type="InterPro" id="IPR036397">
    <property type="entry name" value="RNaseH_sf"/>
</dbReference>
<evidence type="ECO:0000313" key="5">
    <source>
        <dbReference type="Proteomes" id="UP001152797"/>
    </source>
</evidence>
<dbReference type="SUPFAM" id="SSF53098">
    <property type="entry name" value="Ribonuclease H-like"/>
    <property type="match status" value="1"/>
</dbReference>
<dbReference type="Proteomes" id="UP001152797">
    <property type="component" value="Unassembled WGS sequence"/>
</dbReference>
<dbReference type="EMBL" id="CAMXCT020000291">
    <property type="protein sequence ID" value="CAL1130091.1"/>
    <property type="molecule type" value="Genomic_DNA"/>
</dbReference>
<dbReference type="InterPro" id="IPR012337">
    <property type="entry name" value="RNaseH-like_sf"/>
</dbReference>
<dbReference type="InterPro" id="IPR036691">
    <property type="entry name" value="Endo/exonu/phosph_ase_sf"/>
</dbReference>
<dbReference type="PANTHER" id="PTHR47027">
    <property type="entry name" value="REVERSE TRANSCRIPTASE DOMAIN-CONTAINING PROTEIN"/>
    <property type="match status" value="1"/>
</dbReference>
<reference evidence="2" key="1">
    <citation type="submission" date="2022-10" db="EMBL/GenBank/DDBJ databases">
        <authorList>
            <person name="Chen Y."/>
            <person name="Dougan E. K."/>
            <person name="Chan C."/>
            <person name="Rhodes N."/>
            <person name="Thang M."/>
        </authorList>
    </citation>
    <scope>NUCLEOTIDE SEQUENCE</scope>
</reference>
<dbReference type="Gene3D" id="3.30.420.10">
    <property type="entry name" value="Ribonuclease H-like superfamily/Ribonuclease H"/>
    <property type="match status" value="1"/>
</dbReference>
<sequence>MMHEAAVLLNVDDHALLGLIDVAMPLSDLPHGVIPLIAHIEGDLDPGEPRHLGLADLEIHANIHEGHYFTAPVVDRAVYAFPIVADRRAIFQTVDVETFCRMEQSRCLVFHNRQAIVTLGNPRVHIQPGDHFRIVIPPPITCEWSTQRLLQFYRQLDDDDFLASSGSSPRSGYSPSLVSSEELRQQLGIERHEGTMLLQVASTWQSNELSHGTPQSACRPFAPFQSLQSGELETSNTSVESVDSDRDLSTERWSFTDEFLRAVRLMQDTVDAIHEHAVDEVDLQGYAPWVQDLHEIWTRMATLGPGGVEMLGRLETWFTDHWAYQRCYNSRVAVLGPDFENWEFQLKRLWRERVLPEAVIEFHLIYPPPDDRAEQTIGQLMIVQRPAAFQRSVLVSIYDSAYDQGRARSMALVLGDRIDMLSVQTMLQAGEDCPPEVPQNVCALFFGNRQFQPHERAFARHGHAFRFLIHRRLPAEMRNLLDLGDHDLRQQLQIMIGNVPTDPRVDLFLSAPEWFHALQRQFAERACTEREDEGPVAYVTTWQVNGHRFPRCQISRVVRLRSDVTAWQRSLSDAWRDRLDSRSGHASVLLSGIAHVAHQDDFFHTALHLPERQTAENVIDLLPVPSHLRDFPSQIRVGTEILAPASTRRLESGDNVVVEIEVEVPFRDEPQFSSATSSHSLLQLHALKLSKVVPPPADLSVPRIDDAKQPKELTLADKLDAPVWTFVDCSSLARLHLQLVEPLLGLAPFDLSHVKCTPCTLDALAHMPCWVSEQPLGFQFYTDGAFRRSLSKAAAGVVLIVDTNGGPRFGGFHAAVCLSTPSAPRAEASAMLLAIYWACQLVSSQGFHHAAFGFYFDNLYAGAAAQGRCASKLNSDLTTPLRSLSLWLEQMVSTKLNWAHIKGHSDHPWNDLADAVGYSVLDSGHTTADVASIVSRCTANDSDHDSLQWLWLYERSLRGDSQAPVLHGNQWRFNIAAPATTAPEVHLQPFELRRARQIDGGIDDDFVCLRVATANVLTLFPQTDHAASFLGARAEHLAGQFQSENLQCIGLQETRCSLSGHSMMGNYHILSASATTKGHGGLQFWISKAITVRNMTLCISHEHLRILYGDDRRLIVRFHHPQLSLLFIVLHAPCSDDESEMARWWARTSDAISPSYNSWTWVMLCDANGRVGSIPSRAIGSFGADEENMRGALFHDWMAQHCLYAPQTFSTTHIGPHSTWTHAEGKQARLDFIGLSDNIKEECVTSWVSQEIDLSILRPDHSCVCAAVWFSLSKRQKSAHHPDVHDENGDDPTWQCDVHTHAAKLQRRLKLDLHPSAPMRRRKQHLSSETFDLIRMKKRAFKAVRVAAIDARRHRLRICFQAWQTSSRESQLELPSTFTCDMRLAILREDYRFASLRVSSAVRTDDRHFFEALAEQTGQVAERGFHRIWDAIKPLLPRAKNKRKSNLRCCGPTAQQQAEHFCRLEAGQISDFSSLVADCHTSQAARLHEQPLYMHLSQLPSRINVEDKLQQLSVNKAPGVDGLLPEWIRQSGPQIAEPLLHLFMKMWLTGFEPIQFKGGLLHCIAKKIGGRDVENMRGIMVIDIIGKVAHSMLRQGFLPALQRWRLPLQIGGFPRCTTLFATHYLKSFNAKAKEMKLSSAVLFIDVKSAFHCMIRQIVFGMDAELPTHLRLLLQEQGCDVDQLLCDLEHTSIPFQEDVPIVIRRLLQDAHTFTWFGLVGSNDAFCTARGSRPGSPLADVAFNALMTKVLVMLTDSLAAIPLLQAGMQLMGMEAPPVAWVDDVAIPIVAPHGEQLEAAIDQVVQATHGSFLRFGLELNFKAKKTEVVVSFRNQKAPQLRQSLLVERLGQLFISSLDLRLRCVASYEHLGTVFAADGTLQQEVSHRKTKAIQAFRVVGKSVLKNRHVSVVARLKLFESLIIPVLLHGAGNWDLLPARAFQSLHAQIIGWQRRIINDGCWTENQHSDFELQCLWKLPPLALRLAKARLLYAFHCFNEGPQILIDFVTSVSHLSHGWFEGLRRALAWLADMDGEFCAPGLSQASVEQIVEWCTSKRDSGPLTVKRLFRRCVMQFHVVGDVVSLHKQLRTTFSAGGVIFGDVLAPPAHPHDCLLCCDWCPLQFDSQQKLHAHLWTAHQRMNENLFSLTRVKHVTSVFGRQPDCSNTSGCREGSLMDAMSN</sequence>
<dbReference type="GO" id="GO:0003676">
    <property type="term" value="F:nucleic acid binding"/>
    <property type="evidence" value="ECO:0007669"/>
    <property type="project" value="InterPro"/>
</dbReference>
<name>A0A9P1FI00_9DINO</name>
<dbReference type="PANTHER" id="PTHR47027:SF20">
    <property type="entry name" value="REVERSE TRANSCRIPTASE-LIKE PROTEIN WITH RNA-DIRECTED DNA POLYMERASE DOMAIN"/>
    <property type="match status" value="1"/>
</dbReference>
<evidence type="ECO:0000313" key="2">
    <source>
        <dbReference type="EMBL" id="CAI3976716.1"/>
    </source>
</evidence>
<accession>A0A9P1FI00</accession>
<dbReference type="InterPro" id="IPR013087">
    <property type="entry name" value="Znf_C2H2_type"/>
</dbReference>
<dbReference type="PROSITE" id="PS00028">
    <property type="entry name" value="ZINC_FINGER_C2H2_1"/>
    <property type="match status" value="1"/>
</dbReference>
<feature type="domain" description="C2H2-type" evidence="1">
    <location>
        <begin position="2110"/>
        <end position="2132"/>
    </location>
</feature>
<reference evidence="3" key="2">
    <citation type="submission" date="2024-04" db="EMBL/GenBank/DDBJ databases">
        <authorList>
            <person name="Chen Y."/>
            <person name="Shah S."/>
            <person name="Dougan E. K."/>
            <person name="Thang M."/>
            <person name="Chan C."/>
        </authorList>
    </citation>
    <scope>NUCLEOTIDE SEQUENCE [LARGE SCALE GENOMIC DNA]</scope>
</reference>
<gene>
    <name evidence="2" type="ORF">C1SCF055_LOCUS4912</name>
</gene>
<protein>
    <submittedName>
        <fullName evidence="4">RNase H type-1 domain-containing protein</fullName>
    </submittedName>
</protein>
<keyword evidence="5" id="KW-1185">Reference proteome</keyword>
<evidence type="ECO:0000313" key="3">
    <source>
        <dbReference type="EMBL" id="CAL1130091.1"/>
    </source>
</evidence>
<dbReference type="SUPFAM" id="SSF56219">
    <property type="entry name" value="DNase I-like"/>
    <property type="match status" value="1"/>
</dbReference>
<dbReference type="EMBL" id="CAMXCT030000291">
    <property type="protein sequence ID" value="CAL4764028.1"/>
    <property type="molecule type" value="Genomic_DNA"/>
</dbReference>
<dbReference type="EMBL" id="CAMXCT010000291">
    <property type="protein sequence ID" value="CAI3976716.1"/>
    <property type="molecule type" value="Genomic_DNA"/>
</dbReference>